<gene>
    <name evidence="1" type="ORF">Tci_161147</name>
</gene>
<dbReference type="AlphaFoldDB" id="A0A699GRA7"/>
<proteinExistence type="predicted"/>
<dbReference type="EMBL" id="BKCJ010037775">
    <property type="protein sequence ID" value="GEV89170.1"/>
    <property type="molecule type" value="Genomic_DNA"/>
</dbReference>
<organism evidence="1">
    <name type="scientific">Tanacetum cinerariifolium</name>
    <name type="common">Dalmatian daisy</name>
    <name type="synonym">Chrysanthemum cinerariifolium</name>
    <dbReference type="NCBI Taxonomy" id="118510"/>
    <lineage>
        <taxon>Eukaryota</taxon>
        <taxon>Viridiplantae</taxon>
        <taxon>Streptophyta</taxon>
        <taxon>Embryophyta</taxon>
        <taxon>Tracheophyta</taxon>
        <taxon>Spermatophyta</taxon>
        <taxon>Magnoliopsida</taxon>
        <taxon>eudicotyledons</taxon>
        <taxon>Gunneridae</taxon>
        <taxon>Pentapetalae</taxon>
        <taxon>asterids</taxon>
        <taxon>campanulids</taxon>
        <taxon>Asterales</taxon>
        <taxon>Asteraceae</taxon>
        <taxon>Asteroideae</taxon>
        <taxon>Anthemideae</taxon>
        <taxon>Anthemidinae</taxon>
        <taxon>Tanacetum</taxon>
    </lineage>
</organism>
<accession>A0A699GRA7</accession>
<name>A0A699GRA7_TANCI</name>
<comment type="caution">
    <text evidence="1">The sequence shown here is derived from an EMBL/GenBank/DDBJ whole genome shotgun (WGS) entry which is preliminary data.</text>
</comment>
<protein>
    <submittedName>
        <fullName evidence="1">Uncharacterized protein</fullName>
    </submittedName>
</protein>
<sequence>MKSRYWKKVNVKLESGSKKLRKKLSQEEDTEEEAFKVFSSTLDNILEKLSQENKSPNDFYGLMYAIDDAASISGKSRGHFG</sequence>
<reference evidence="1" key="1">
    <citation type="journal article" date="2019" name="Sci. Rep.">
        <title>Draft genome of Tanacetum cinerariifolium, the natural source of mosquito coil.</title>
        <authorList>
            <person name="Yamashiro T."/>
            <person name="Shiraishi A."/>
            <person name="Satake H."/>
            <person name="Nakayama K."/>
        </authorList>
    </citation>
    <scope>NUCLEOTIDE SEQUENCE</scope>
</reference>
<evidence type="ECO:0000313" key="1">
    <source>
        <dbReference type="EMBL" id="GEV89170.1"/>
    </source>
</evidence>